<dbReference type="STRING" id="485913.Krac_8094"/>
<dbReference type="SUPFAM" id="SSF52980">
    <property type="entry name" value="Restriction endonuclease-like"/>
    <property type="match status" value="1"/>
</dbReference>
<evidence type="ECO:0000313" key="2">
    <source>
        <dbReference type="EMBL" id="EFH86780.1"/>
    </source>
</evidence>
<accession>D6TLY0</accession>
<organism evidence="2 3">
    <name type="scientific">Ktedonobacter racemifer DSM 44963</name>
    <dbReference type="NCBI Taxonomy" id="485913"/>
    <lineage>
        <taxon>Bacteria</taxon>
        <taxon>Bacillati</taxon>
        <taxon>Chloroflexota</taxon>
        <taxon>Ktedonobacteria</taxon>
        <taxon>Ktedonobacterales</taxon>
        <taxon>Ktedonobacteraceae</taxon>
        <taxon>Ktedonobacter</taxon>
    </lineage>
</organism>
<name>D6TLY0_KTERA</name>
<keyword evidence="2" id="KW-0540">Nuclease</keyword>
<keyword evidence="2" id="KW-0255">Endonuclease</keyword>
<dbReference type="InterPro" id="IPR011335">
    <property type="entry name" value="Restrct_endonuc-II-like"/>
</dbReference>
<evidence type="ECO:0000259" key="1">
    <source>
        <dbReference type="Pfam" id="PF04471"/>
    </source>
</evidence>
<dbReference type="InParanoid" id="D6TLY0"/>
<gene>
    <name evidence="2" type="ORF">Krac_8094</name>
</gene>
<evidence type="ECO:0000313" key="3">
    <source>
        <dbReference type="Proteomes" id="UP000004508"/>
    </source>
</evidence>
<sequence length="164" mass="17999">MTALSQRFEGVTKAILHRLREQFGFVYIEGSKKYPAKDSGVMRQIDVTAYTTEKEQIIVECKLHKSPIDINYIDAFYTVIHIDIGADGGIIISSSGFTDGAIKSASAKRIKLATLNSGATEEQYMLQLDNLICISISETNVGTEEVIAISIPVDPETEQINGKP</sequence>
<dbReference type="Pfam" id="PF04471">
    <property type="entry name" value="Mrr_cat"/>
    <property type="match status" value="1"/>
</dbReference>
<protein>
    <submittedName>
        <fullName evidence="2">Restriction endonuclease</fullName>
    </submittedName>
</protein>
<dbReference type="InterPro" id="IPR011856">
    <property type="entry name" value="tRNA_endonuc-like_dom_sf"/>
</dbReference>
<proteinExistence type="predicted"/>
<dbReference type="EMBL" id="ADVG01000002">
    <property type="protein sequence ID" value="EFH86780.1"/>
    <property type="molecule type" value="Genomic_DNA"/>
</dbReference>
<keyword evidence="3" id="KW-1185">Reference proteome</keyword>
<comment type="caution">
    <text evidence="2">The sequence shown here is derived from an EMBL/GenBank/DDBJ whole genome shotgun (WGS) entry which is preliminary data.</text>
</comment>
<dbReference type="GO" id="GO:0004519">
    <property type="term" value="F:endonuclease activity"/>
    <property type="evidence" value="ECO:0007669"/>
    <property type="project" value="UniProtKB-KW"/>
</dbReference>
<dbReference type="Proteomes" id="UP000004508">
    <property type="component" value="Unassembled WGS sequence"/>
</dbReference>
<dbReference type="GO" id="GO:0003677">
    <property type="term" value="F:DNA binding"/>
    <property type="evidence" value="ECO:0007669"/>
    <property type="project" value="InterPro"/>
</dbReference>
<dbReference type="Gene3D" id="3.40.1350.10">
    <property type="match status" value="1"/>
</dbReference>
<dbReference type="RefSeq" id="WP_007911365.1">
    <property type="nucleotide sequence ID" value="NZ_ADVG01000002.1"/>
</dbReference>
<feature type="domain" description="Restriction endonuclease type IV Mrr" evidence="1">
    <location>
        <begin position="38"/>
        <end position="114"/>
    </location>
</feature>
<dbReference type="GO" id="GO:0009307">
    <property type="term" value="P:DNA restriction-modification system"/>
    <property type="evidence" value="ECO:0007669"/>
    <property type="project" value="InterPro"/>
</dbReference>
<dbReference type="AlphaFoldDB" id="D6TLY0"/>
<dbReference type="InterPro" id="IPR007560">
    <property type="entry name" value="Restrct_endonuc_IV_Mrr"/>
</dbReference>
<reference evidence="2 3" key="1">
    <citation type="journal article" date="2011" name="Stand. Genomic Sci.">
        <title>Non-contiguous finished genome sequence and contextual data of the filamentous soil bacterium Ktedonobacter racemifer type strain (SOSP1-21).</title>
        <authorList>
            <person name="Chang Y.J."/>
            <person name="Land M."/>
            <person name="Hauser L."/>
            <person name="Chertkov O."/>
            <person name="Del Rio T.G."/>
            <person name="Nolan M."/>
            <person name="Copeland A."/>
            <person name="Tice H."/>
            <person name="Cheng J.F."/>
            <person name="Lucas S."/>
            <person name="Han C."/>
            <person name="Goodwin L."/>
            <person name="Pitluck S."/>
            <person name="Ivanova N."/>
            <person name="Ovchinikova G."/>
            <person name="Pati A."/>
            <person name="Chen A."/>
            <person name="Palaniappan K."/>
            <person name="Mavromatis K."/>
            <person name="Liolios K."/>
            <person name="Brettin T."/>
            <person name="Fiebig A."/>
            <person name="Rohde M."/>
            <person name="Abt B."/>
            <person name="Goker M."/>
            <person name="Detter J.C."/>
            <person name="Woyke T."/>
            <person name="Bristow J."/>
            <person name="Eisen J.A."/>
            <person name="Markowitz V."/>
            <person name="Hugenholtz P."/>
            <person name="Kyrpides N.C."/>
            <person name="Klenk H.P."/>
            <person name="Lapidus A."/>
        </authorList>
    </citation>
    <scope>NUCLEOTIDE SEQUENCE [LARGE SCALE GENOMIC DNA]</scope>
    <source>
        <strain evidence="3">DSM 44963</strain>
    </source>
</reference>
<keyword evidence="2" id="KW-0378">Hydrolase</keyword>